<evidence type="ECO:0000313" key="2">
    <source>
        <dbReference type="Proteomes" id="UP000830275"/>
    </source>
</evidence>
<name>A0AAE6R6T4_9ABAC</name>
<dbReference type="EMBL" id="MN233792">
    <property type="protein sequence ID" value="QHB21674.1"/>
    <property type="molecule type" value="Genomic_DNA"/>
</dbReference>
<evidence type="ECO:0000313" key="1">
    <source>
        <dbReference type="EMBL" id="QHB21674.1"/>
    </source>
</evidence>
<dbReference type="Proteomes" id="UP000830275">
    <property type="component" value="Segment"/>
</dbReference>
<sequence>MLTLAPWRSSSVAANKNNDKLCKLIEINYNDDDTPIFDVSPQDLRPYFISRENLKLMTAIMRFAADYVRGVYKLNNLALMNCENLKHTNECMLSNVSCDKCKNEFRKMLKPDLYCLIYKKNIIENECNTYNKYKLVCGQCAKDVLNVAAKTSKTENVSLFQLYPIVTLNTVEELCRYNFVTKYLFKINVDDYVVNKQVFQDKTLNVYKSFCDITRNKSNNEQIVSIKLLTYEKTLLVENSDYCFMTHENGKNVLQFKQSSCNMVEFAKRHCFEALTYFYEVEKRVYANQNYDYTVYFSKPFSGYNKRLYCSKCKSKFYKNNIIMYCGRCGFINRMHFNAKIDKVDLNKMIYYADCVRAKRNKYNCLIYYDMDMYNNKILNANVPVN</sequence>
<reference evidence="1 2" key="1">
    <citation type="journal article" date="2019" name="Viruses">
        <title>Genome Analysis of a Novel Clade II.b Alphabaculovirus Obtained from Artaxa digramma.</title>
        <authorList>
            <person name="Li J."/>
            <person name="Duan X."/>
            <person name="Wang Q."/>
            <person name="Zhang L."/>
            <person name="Deng F."/>
            <person name="Wang H."/>
            <person name="Hu Z."/>
            <person name="Wang M."/>
            <person name="Wang J."/>
        </authorList>
    </citation>
    <scope>NUCLEOTIDE SEQUENCE [LARGE SCALE GENOMIC DNA]</scope>
    <source>
        <strain evidence="1 2">424</strain>
    </source>
</reference>
<organism evidence="1 2">
    <name type="scientific">Artaxa digramma nucleopolyhedrovirus</name>
    <dbReference type="NCBI Taxonomy" id="3070910"/>
    <lineage>
        <taxon>Viruses</taxon>
        <taxon>Viruses incertae sedis</taxon>
        <taxon>Naldaviricetes</taxon>
        <taxon>Lefavirales</taxon>
        <taxon>Baculoviridae</taxon>
        <taxon>Alphabaculovirus</taxon>
        <taxon>Alphabaculovirus ardigrammae</taxon>
    </lineage>
</organism>
<keyword evidence="2" id="KW-1185">Reference proteome</keyword>
<dbReference type="GO" id="GO:0008270">
    <property type="term" value="F:zinc ion binding"/>
    <property type="evidence" value="ECO:0007669"/>
    <property type="project" value="InterPro"/>
</dbReference>
<dbReference type="Pfam" id="PF06061">
    <property type="entry name" value="Baculo_ME53"/>
    <property type="match status" value="1"/>
</dbReference>
<dbReference type="InterPro" id="IPR010336">
    <property type="entry name" value="Baculo_ME53"/>
</dbReference>
<proteinExistence type="predicted"/>
<gene>
    <name evidence="1" type="primary">Me53</name>
    <name evidence="1" type="ORF">Eudi_ORF15</name>
</gene>
<accession>A0AAE6R6T4</accession>
<protein>
    <submittedName>
        <fullName evidence="1">Me53</fullName>
    </submittedName>
</protein>
<dbReference type="GO" id="GO:0003677">
    <property type="term" value="F:DNA binding"/>
    <property type="evidence" value="ECO:0007669"/>
    <property type="project" value="InterPro"/>
</dbReference>